<evidence type="ECO:0000259" key="5">
    <source>
        <dbReference type="Pfam" id="PF02055"/>
    </source>
</evidence>
<evidence type="ECO:0000259" key="6">
    <source>
        <dbReference type="Pfam" id="PF17189"/>
    </source>
</evidence>
<protein>
    <submittedName>
        <fullName evidence="7">Glycoside hydrolase family 30 protein</fullName>
    </submittedName>
</protein>
<dbReference type="SUPFAM" id="SSF51445">
    <property type="entry name" value="(Trans)glycosidases"/>
    <property type="match status" value="1"/>
</dbReference>
<evidence type="ECO:0000256" key="4">
    <source>
        <dbReference type="RuleBase" id="RU361188"/>
    </source>
</evidence>
<gene>
    <name evidence="7" type="ORF">JQM67_04075</name>
</gene>
<comment type="caution">
    <text evidence="7">The sequence shown here is derived from an EMBL/GenBank/DDBJ whole genome shotgun (WGS) entry which is preliminary data.</text>
</comment>
<dbReference type="InterPro" id="IPR033453">
    <property type="entry name" value="Glyco_hydro_30_TIM-barrel"/>
</dbReference>
<dbReference type="Proteomes" id="UP001299220">
    <property type="component" value="Unassembled WGS sequence"/>
</dbReference>
<evidence type="ECO:0000256" key="1">
    <source>
        <dbReference type="ARBA" id="ARBA00005382"/>
    </source>
</evidence>
<dbReference type="Pfam" id="PF17189">
    <property type="entry name" value="Glyco_hydro_30C"/>
    <property type="match status" value="1"/>
</dbReference>
<evidence type="ECO:0000313" key="7">
    <source>
        <dbReference type="EMBL" id="MCF2651770.1"/>
    </source>
</evidence>
<dbReference type="InterPro" id="IPR017853">
    <property type="entry name" value="GH"/>
</dbReference>
<dbReference type="Gene3D" id="3.20.20.80">
    <property type="entry name" value="Glycosidases"/>
    <property type="match status" value="1"/>
</dbReference>
<dbReference type="RefSeq" id="WP_235322772.1">
    <property type="nucleotide sequence ID" value="NZ_JAFBIT010000001.1"/>
</dbReference>
<evidence type="ECO:0000256" key="2">
    <source>
        <dbReference type="ARBA" id="ARBA00022729"/>
    </source>
</evidence>
<proteinExistence type="inferred from homology"/>
<reference evidence="7 8" key="1">
    <citation type="submission" date="2020-12" db="EMBL/GenBank/DDBJ databases">
        <title>Whole genome sequences of gut porcine anaerobes.</title>
        <authorList>
            <person name="Kubasova T."/>
            <person name="Jahodarova E."/>
            <person name="Rychlik I."/>
        </authorList>
    </citation>
    <scope>NUCLEOTIDE SEQUENCE [LARGE SCALE GENOMIC DNA]</scope>
    <source>
        <strain evidence="7 8">An867</strain>
    </source>
</reference>
<keyword evidence="3 4" id="KW-0378">Hydrolase</keyword>
<dbReference type="InterPro" id="IPR033452">
    <property type="entry name" value="GH30_C"/>
</dbReference>
<dbReference type="InterPro" id="IPR013780">
    <property type="entry name" value="Glyco_hydro_b"/>
</dbReference>
<dbReference type="PRINTS" id="PR00843">
    <property type="entry name" value="GLHYDRLASE30"/>
</dbReference>
<keyword evidence="8" id="KW-1185">Reference proteome</keyword>
<keyword evidence="4" id="KW-0326">Glycosidase</keyword>
<dbReference type="Gene3D" id="2.60.40.1180">
    <property type="entry name" value="Golgi alpha-mannosidase II"/>
    <property type="match status" value="1"/>
</dbReference>
<dbReference type="EMBL" id="JAFBIT010000001">
    <property type="protein sequence ID" value="MCF2651770.1"/>
    <property type="molecule type" value="Genomic_DNA"/>
</dbReference>
<dbReference type="PANTHER" id="PTHR11069">
    <property type="entry name" value="GLUCOSYLCERAMIDASE"/>
    <property type="match status" value="1"/>
</dbReference>
<feature type="domain" description="Glycosyl hydrolase family 30 beta sandwich" evidence="6">
    <location>
        <begin position="377"/>
        <end position="439"/>
    </location>
</feature>
<sequence>MKMVTTNPGCTLEERGIHCVEQARGPIAKITEETDQEILGFGAALTDASCIMLNRLSPEDRKKLLHAVYSPEESNFSVTRLCVGSSDYAGVEYHFAPVPEDMNMEHFDASHDDKDIIPVVKEAMAENPDLYLFSSPWSPPGWMKSSKAMQGGWMLDKYLDAYALYYLKFLQYYLKNGIKIQALTPQNESETDQSSRMPACLWHPETEMKFAKKLRRLLDENEEFRDVKIWLIDHNFVMWHRAVFQMDDPETKAACAGIAWHPYEGYAEQVGYFRRQHPECENHWTEGKCIINMHGFSLNSPRPRLNLGQYGQSFISALQNGIQSITLWNLALDEFGYPNIGPFAARGAVEISRDGKRITPSEEYKALVHFSKYIQRGAKRLIVDTSAVPNNFAVAAFRNPDGTTVVTVSNTEEFDSGLNLEIDGKTVALWVLRESVNTVLL</sequence>
<dbReference type="PANTHER" id="PTHR11069:SF23">
    <property type="entry name" value="LYSOSOMAL ACID GLUCOSYLCERAMIDASE"/>
    <property type="match status" value="1"/>
</dbReference>
<organism evidence="7 8">
    <name type="scientific">Anaeromassilibacillus senegalensis</name>
    <dbReference type="NCBI Taxonomy" id="1673717"/>
    <lineage>
        <taxon>Bacteria</taxon>
        <taxon>Bacillati</taxon>
        <taxon>Bacillota</taxon>
        <taxon>Clostridia</taxon>
        <taxon>Eubacteriales</taxon>
        <taxon>Acutalibacteraceae</taxon>
        <taxon>Anaeromassilibacillus</taxon>
    </lineage>
</organism>
<name>A0ABS9CKU7_9FIRM</name>
<dbReference type="Pfam" id="PF02055">
    <property type="entry name" value="Glyco_hydro_30"/>
    <property type="match status" value="1"/>
</dbReference>
<dbReference type="InterPro" id="IPR001139">
    <property type="entry name" value="Glyco_hydro_30"/>
</dbReference>
<dbReference type="GO" id="GO:0016787">
    <property type="term" value="F:hydrolase activity"/>
    <property type="evidence" value="ECO:0007669"/>
    <property type="project" value="UniProtKB-KW"/>
</dbReference>
<accession>A0ABS9CKU7</accession>
<feature type="domain" description="Glycosyl hydrolase family 30 TIM-barrel" evidence="5">
    <location>
        <begin position="38"/>
        <end position="374"/>
    </location>
</feature>
<evidence type="ECO:0000256" key="3">
    <source>
        <dbReference type="ARBA" id="ARBA00022801"/>
    </source>
</evidence>
<keyword evidence="2" id="KW-0732">Signal</keyword>
<evidence type="ECO:0000313" key="8">
    <source>
        <dbReference type="Proteomes" id="UP001299220"/>
    </source>
</evidence>
<comment type="similarity">
    <text evidence="1 4">Belongs to the glycosyl hydrolase 30 family.</text>
</comment>